<feature type="compositionally biased region" description="Polar residues" evidence="6">
    <location>
        <begin position="347"/>
        <end position="364"/>
    </location>
</feature>
<dbReference type="Gene3D" id="3.30.1370.100">
    <property type="entry name" value="MutL, C-terminal domain, regulatory subdomain"/>
    <property type="match status" value="1"/>
</dbReference>
<dbReference type="InterPro" id="IPR020568">
    <property type="entry name" value="Ribosomal_Su5_D2-typ_SF"/>
</dbReference>
<keyword evidence="8" id="KW-0255">Endonuclease</keyword>
<proteinExistence type="inferred from homology"/>
<evidence type="ECO:0000313" key="8">
    <source>
        <dbReference type="EMBL" id="MFC0047554.1"/>
    </source>
</evidence>
<gene>
    <name evidence="5 8" type="primary">mutL</name>
    <name evidence="8" type="ORF">ACFFJP_04515</name>
</gene>
<dbReference type="InterPro" id="IPR037198">
    <property type="entry name" value="MutL_C_sf"/>
</dbReference>
<dbReference type="InterPro" id="IPR002099">
    <property type="entry name" value="MutL/Mlh/PMS"/>
</dbReference>
<evidence type="ECO:0000256" key="5">
    <source>
        <dbReference type="HAMAP-Rule" id="MF_00149"/>
    </source>
</evidence>
<dbReference type="InterPro" id="IPR036890">
    <property type="entry name" value="HATPase_C_sf"/>
</dbReference>
<dbReference type="PROSITE" id="PS00058">
    <property type="entry name" value="DNA_MISMATCH_REPAIR_1"/>
    <property type="match status" value="1"/>
</dbReference>
<evidence type="ECO:0000256" key="1">
    <source>
        <dbReference type="ARBA" id="ARBA00006082"/>
    </source>
</evidence>
<keyword evidence="8" id="KW-0540">Nuclease</keyword>
<dbReference type="Pfam" id="PF08676">
    <property type="entry name" value="MutL_C"/>
    <property type="match status" value="1"/>
</dbReference>
<dbReference type="Pfam" id="PF01119">
    <property type="entry name" value="DNA_mis_repair"/>
    <property type="match status" value="1"/>
</dbReference>
<keyword evidence="4 5" id="KW-0234">DNA repair</keyword>
<dbReference type="InterPro" id="IPR038973">
    <property type="entry name" value="MutL/Mlh/Pms-like"/>
</dbReference>
<reference evidence="8 9" key="1">
    <citation type="submission" date="2024-09" db="EMBL/GenBank/DDBJ databases">
        <authorList>
            <person name="Sun Q."/>
            <person name="Mori K."/>
        </authorList>
    </citation>
    <scope>NUCLEOTIDE SEQUENCE [LARGE SCALE GENOMIC DNA]</scope>
    <source>
        <strain evidence="8 9">KCTC 23315</strain>
    </source>
</reference>
<dbReference type="InterPro" id="IPR020667">
    <property type="entry name" value="DNA_mismatch_repair_MutL"/>
</dbReference>
<evidence type="ECO:0000313" key="9">
    <source>
        <dbReference type="Proteomes" id="UP001589813"/>
    </source>
</evidence>
<comment type="function">
    <text evidence="5">This protein is involved in the repair of mismatches in DNA. It is required for dam-dependent methyl-directed DNA mismatch repair. May act as a 'molecular matchmaker', a protein that promotes the formation of a stable complex between two or more DNA-binding proteins in an ATP-dependent manner without itself being part of a final effector complex.</text>
</comment>
<dbReference type="SMART" id="SM01340">
    <property type="entry name" value="DNA_mis_repair"/>
    <property type="match status" value="1"/>
</dbReference>
<comment type="caution">
    <text evidence="8">The sequence shown here is derived from an EMBL/GenBank/DDBJ whole genome shotgun (WGS) entry which is preliminary data.</text>
</comment>
<dbReference type="InterPro" id="IPR014721">
    <property type="entry name" value="Ribsml_uS5_D2-typ_fold_subgr"/>
</dbReference>
<sequence>MTIRLLPPQLANQIAAGEVVERPASVIKELVENSLDAGATDIHIDVEKGGSKLLRVRDNGQGIAKDELTLALSRHATSKIHDFADLAHIVSLGFRGEALASISSVSRLTLTSRPASQDAAWQAMAEGRDMAVQIKPAAHPVGTSIEVLDLFFNTPARRRFLKSDKTEFSHIEELVKRLALSRDDVSWTLTHNGQLVRQLKAVTDDAGRQRRIQQLCGRSFAQSACYVESQYEQMQLSGWILPAAACSAQLQCQYSYVNGRMMRDKLLNHAIRQAYAEMLAPEALPAFVLYLQIDPEQVDVNVHPAKHEVRFHQARLVHDFVFSALSQMLTQTAQNDLLLAEQVNHSQAMQQRQPMPTALQSQAPSRHEVINSAARSLSAVPARSYAGLTSARNQIPTGSDWTTLVQEPPANTPITPAMVTTANTPPGSLMVSSTELLVMQQDQLWLLDVPATVAPLLALKNVASAALLLPERLRVEPAEVSLLTARAGLLCQMGFDVVLSNQILIIRAVPQLLQGTPLSHVLPVWWSGWSAQTELTLMWQQLLQLLLSRQLLSLHLLLQTEADLLRHTEHWCAVPVDLTGARRQLQERTQ</sequence>
<evidence type="ECO:0000256" key="2">
    <source>
        <dbReference type="ARBA" id="ARBA00021975"/>
    </source>
</evidence>
<comment type="similarity">
    <text evidence="1 5">Belongs to the DNA mismatch repair MutL/HexB family.</text>
</comment>
<dbReference type="Proteomes" id="UP001589813">
    <property type="component" value="Unassembled WGS sequence"/>
</dbReference>
<dbReference type="CDD" id="cd03482">
    <property type="entry name" value="MutL_Trans_MutL"/>
    <property type="match status" value="1"/>
</dbReference>
<keyword evidence="8" id="KW-0378">Hydrolase</keyword>
<evidence type="ECO:0000256" key="6">
    <source>
        <dbReference type="SAM" id="MobiDB-lite"/>
    </source>
</evidence>
<dbReference type="Gene3D" id="3.30.230.10">
    <property type="match status" value="1"/>
</dbReference>
<dbReference type="InterPro" id="IPR042121">
    <property type="entry name" value="MutL_C_regsub"/>
</dbReference>
<dbReference type="SUPFAM" id="SSF54211">
    <property type="entry name" value="Ribosomal protein S5 domain 2-like"/>
    <property type="match status" value="1"/>
</dbReference>
<dbReference type="PANTHER" id="PTHR10073">
    <property type="entry name" value="DNA MISMATCH REPAIR PROTEIN MLH, PMS, MUTL"/>
    <property type="match status" value="1"/>
</dbReference>
<name>A0ABV6B9L1_9GAMM</name>
<dbReference type="SUPFAM" id="SSF118116">
    <property type="entry name" value="DNA mismatch repair protein MutL"/>
    <property type="match status" value="1"/>
</dbReference>
<dbReference type="HAMAP" id="MF_00149">
    <property type="entry name" value="DNA_mis_repair"/>
    <property type="match status" value="1"/>
</dbReference>
<evidence type="ECO:0000256" key="4">
    <source>
        <dbReference type="ARBA" id="ARBA00023204"/>
    </source>
</evidence>
<feature type="domain" description="DNA mismatch repair protein S5" evidence="7">
    <location>
        <begin position="212"/>
        <end position="330"/>
    </location>
</feature>
<dbReference type="Pfam" id="PF13589">
    <property type="entry name" value="HATPase_c_3"/>
    <property type="match status" value="1"/>
</dbReference>
<dbReference type="SUPFAM" id="SSF55874">
    <property type="entry name" value="ATPase domain of HSP90 chaperone/DNA topoisomerase II/histidine kinase"/>
    <property type="match status" value="1"/>
</dbReference>
<feature type="region of interest" description="Disordered" evidence="6">
    <location>
        <begin position="347"/>
        <end position="366"/>
    </location>
</feature>
<dbReference type="Gene3D" id="3.30.565.10">
    <property type="entry name" value="Histidine kinase-like ATPase, C-terminal domain"/>
    <property type="match status" value="1"/>
</dbReference>
<keyword evidence="9" id="KW-1185">Reference proteome</keyword>
<dbReference type="GO" id="GO:0004519">
    <property type="term" value="F:endonuclease activity"/>
    <property type="evidence" value="ECO:0007669"/>
    <property type="project" value="UniProtKB-KW"/>
</dbReference>
<keyword evidence="3 5" id="KW-0227">DNA damage</keyword>
<protein>
    <recommendedName>
        <fullName evidence="2 5">DNA mismatch repair protein MutL</fullName>
    </recommendedName>
</protein>
<evidence type="ECO:0000256" key="3">
    <source>
        <dbReference type="ARBA" id="ARBA00022763"/>
    </source>
</evidence>
<dbReference type="EMBL" id="JBHLXP010000001">
    <property type="protein sequence ID" value="MFC0047554.1"/>
    <property type="molecule type" value="Genomic_DNA"/>
</dbReference>
<organism evidence="8 9">
    <name type="scientific">Rheinheimera tilapiae</name>
    <dbReference type="NCBI Taxonomy" id="875043"/>
    <lineage>
        <taxon>Bacteria</taxon>
        <taxon>Pseudomonadati</taxon>
        <taxon>Pseudomonadota</taxon>
        <taxon>Gammaproteobacteria</taxon>
        <taxon>Chromatiales</taxon>
        <taxon>Chromatiaceae</taxon>
        <taxon>Rheinheimera</taxon>
    </lineage>
</organism>
<dbReference type="InterPro" id="IPR014762">
    <property type="entry name" value="DNA_mismatch_repair_CS"/>
</dbReference>
<accession>A0ABV6B9L1</accession>
<dbReference type="RefSeq" id="WP_377240947.1">
    <property type="nucleotide sequence ID" value="NZ_JBHLXP010000001.1"/>
</dbReference>
<dbReference type="InterPro" id="IPR014790">
    <property type="entry name" value="MutL_C"/>
</dbReference>
<evidence type="ECO:0000259" key="7">
    <source>
        <dbReference type="SMART" id="SM01340"/>
    </source>
</evidence>
<dbReference type="InterPro" id="IPR013507">
    <property type="entry name" value="DNA_mismatch_S5_2-like"/>
</dbReference>
<dbReference type="CDD" id="cd16926">
    <property type="entry name" value="HATPase_MutL-MLH-PMS-like"/>
    <property type="match status" value="1"/>
</dbReference>
<dbReference type="NCBIfam" id="TIGR00585">
    <property type="entry name" value="mutl"/>
    <property type="match status" value="1"/>
</dbReference>
<dbReference type="PANTHER" id="PTHR10073:SF12">
    <property type="entry name" value="DNA MISMATCH REPAIR PROTEIN MLH1"/>
    <property type="match status" value="1"/>
</dbReference>